<feature type="transmembrane region" description="Helical" evidence="2">
    <location>
        <begin position="12"/>
        <end position="43"/>
    </location>
</feature>
<evidence type="ECO:0008006" key="5">
    <source>
        <dbReference type="Google" id="ProtNLM"/>
    </source>
</evidence>
<sequence length="103" mass="10518">MAELVRTLVPLIVVMGLVAALAVLLSGGGAVGALAVLLDFLLAAGLLRLSQAQTWAAIATAALTVLVRKLAVAGFSAHTARRRPPGRRPGAPTPSGWDQDRTG</sequence>
<keyword evidence="4" id="KW-1185">Reference proteome</keyword>
<comment type="caution">
    <text evidence="3">The sequence shown here is derived from an EMBL/GenBank/DDBJ whole genome shotgun (WGS) entry which is preliminary data.</text>
</comment>
<dbReference type="Proteomes" id="UP001501251">
    <property type="component" value="Unassembled WGS sequence"/>
</dbReference>
<evidence type="ECO:0000256" key="2">
    <source>
        <dbReference type="SAM" id="Phobius"/>
    </source>
</evidence>
<keyword evidence="2" id="KW-0812">Transmembrane</keyword>
<dbReference type="EMBL" id="BAABAQ010000005">
    <property type="protein sequence ID" value="GAA4191824.1"/>
    <property type="molecule type" value="Genomic_DNA"/>
</dbReference>
<accession>A0ABP8AVW7</accession>
<dbReference type="RefSeq" id="WP_344918677.1">
    <property type="nucleotide sequence ID" value="NZ_BAABAQ010000005.1"/>
</dbReference>
<evidence type="ECO:0000313" key="4">
    <source>
        <dbReference type="Proteomes" id="UP001501251"/>
    </source>
</evidence>
<evidence type="ECO:0000256" key="1">
    <source>
        <dbReference type="SAM" id="MobiDB-lite"/>
    </source>
</evidence>
<evidence type="ECO:0000313" key="3">
    <source>
        <dbReference type="EMBL" id="GAA4191824.1"/>
    </source>
</evidence>
<feature type="region of interest" description="Disordered" evidence="1">
    <location>
        <begin position="77"/>
        <end position="103"/>
    </location>
</feature>
<gene>
    <name evidence="3" type="ORF">GCM10022252_32220</name>
</gene>
<proteinExistence type="predicted"/>
<organism evidence="3 4">
    <name type="scientific">Streptosporangium oxazolinicum</name>
    <dbReference type="NCBI Taxonomy" id="909287"/>
    <lineage>
        <taxon>Bacteria</taxon>
        <taxon>Bacillati</taxon>
        <taxon>Actinomycetota</taxon>
        <taxon>Actinomycetes</taxon>
        <taxon>Streptosporangiales</taxon>
        <taxon>Streptosporangiaceae</taxon>
        <taxon>Streptosporangium</taxon>
    </lineage>
</organism>
<reference evidence="4" key="1">
    <citation type="journal article" date="2019" name="Int. J. Syst. Evol. Microbiol.">
        <title>The Global Catalogue of Microorganisms (GCM) 10K type strain sequencing project: providing services to taxonomists for standard genome sequencing and annotation.</title>
        <authorList>
            <consortium name="The Broad Institute Genomics Platform"/>
            <consortium name="The Broad Institute Genome Sequencing Center for Infectious Disease"/>
            <person name="Wu L."/>
            <person name="Ma J."/>
        </authorList>
    </citation>
    <scope>NUCLEOTIDE SEQUENCE [LARGE SCALE GENOMIC DNA]</scope>
    <source>
        <strain evidence="4">JCM 17388</strain>
    </source>
</reference>
<name>A0ABP8AVW7_9ACTN</name>
<feature type="transmembrane region" description="Helical" evidence="2">
    <location>
        <begin position="55"/>
        <end position="77"/>
    </location>
</feature>
<keyword evidence="2" id="KW-1133">Transmembrane helix</keyword>
<protein>
    <recommendedName>
        <fullName evidence="5">DUF1622 domain-containing protein</fullName>
    </recommendedName>
</protein>
<keyword evidence="2" id="KW-0472">Membrane</keyword>